<feature type="signal peptide" evidence="1">
    <location>
        <begin position="1"/>
        <end position="34"/>
    </location>
</feature>
<keyword evidence="3" id="KW-1185">Reference proteome</keyword>
<accession>W7B7S5</accession>
<evidence type="ECO:0000256" key="1">
    <source>
        <dbReference type="SAM" id="SignalP"/>
    </source>
</evidence>
<dbReference type="PATRIC" id="fig|1265818.5.peg.1513"/>
<organism evidence="2 3">
    <name type="scientific">Listeria aquatica FSL S10-1188</name>
    <dbReference type="NCBI Taxonomy" id="1265818"/>
    <lineage>
        <taxon>Bacteria</taxon>
        <taxon>Bacillati</taxon>
        <taxon>Bacillota</taxon>
        <taxon>Bacilli</taxon>
        <taxon>Bacillales</taxon>
        <taxon>Listeriaceae</taxon>
        <taxon>Listeria</taxon>
    </lineage>
</organism>
<dbReference type="EMBL" id="AOCG01000008">
    <property type="protein sequence ID" value="EUJ18936.1"/>
    <property type="molecule type" value="Genomic_DNA"/>
</dbReference>
<keyword evidence="1" id="KW-0732">Signal</keyword>
<comment type="caution">
    <text evidence="2">The sequence shown here is derived from an EMBL/GenBank/DDBJ whole genome shotgun (WGS) entry which is preliminary data.</text>
</comment>
<reference evidence="2 3" key="1">
    <citation type="journal article" date="2014" name="Int. J. Syst. Evol. Microbiol.">
        <title>Listeria floridensis sp. nov., Listeria aquatica sp. nov., Listeria cornellensis sp. nov., Listeria riparia sp. nov. and Listeria grandensis sp. nov., from agricultural and natural environments.</title>
        <authorList>
            <person name="den Bakker H.C."/>
            <person name="Warchocki S."/>
            <person name="Wright E.M."/>
            <person name="Allred A.F."/>
            <person name="Ahlstrom C."/>
            <person name="Manuel C.S."/>
            <person name="Stasiewicz M.J."/>
            <person name="Burrell A."/>
            <person name="Roof S."/>
            <person name="Strawn L."/>
            <person name="Fortes E.D."/>
            <person name="Nightingale K.K."/>
            <person name="Kephart D."/>
            <person name="Wiedmann M."/>
        </authorList>
    </citation>
    <scope>NUCLEOTIDE SEQUENCE [LARGE SCALE GENOMIC DNA]</scope>
    <source>
        <strain evidence="2 3">FSL S10-1188</strain>
    </source>
</reference>
<gene>
    <name evidence="2" type="ORF">MAQA_07558</name>
</gene>
<dbReference type="RefSeq" id="WP_052008497.1">
    <property type="nucleotide sequence ID" value="NZ_AOCG01000008.1"/>
</dbReference>
<sequence>MKKLDLTKIGRVLAPALVATLVMTSVAPAVSVYAQEKQIPATQKEEVDIEVPSKEELERLGLSEQEIQELMQVSDTGITLKDGVAYDQNGDRILSRERGKLKWAVKLLRAAWKKVPSKVKKTLGGVAGFESLLSFIDHFTGKVSDAIYLGCRKLGMSKTVSWWVMKVLTFIAF</sequence>
<protein>
    <submittedName>
        <fullName evidence="2">Uncharacterized protein</fullName>
    </submittedName>
</protein>
<dbReference type="OrthoDB" id="2991472at2"/>
<dbReference type="Proteomes" id="UP000019246">
    <property type="component" value="Unassembled WGS sequence"/>
</dbReference>
<proteinExistence type="predicted"/>
<dbReference type="AlphaFoldDB" id="W7B7S5"/>
<name>W7B7S5_9LIST</name>
<feature type="chain" id="PRO_5004889027" evidence="1">
    <location>
        <begin position="35"/>
        <end position="173"/>
    </location>
</feature>
<evidence type="ECO:0000313" key="2">
    <source>
        <dbReference type="EMBL" id="EUJ18936.1"/>
    </source>
</evidence>
<evidence type="ECO:0000313" key="3">
    <source>
        <dbReference type="Proteomes" id="UP000019246"/>
    </source>
</evidence>